<dbReference type="VEuPathDB" id="FungiDB:FOC1_g10002500"/>
<name>A0A2H3SWJ9_FUSOX</name>
<protein>
    <recommendedName>
        <fullName evidence="3">DUF6536 domain-containing protein</fullName>
    </recommendedName>
</protein>
<dbReference type="Proteomes" id="UP000219369">
    <property type="component" value="Unassembled WGS sequence"/>
</dbReference>
<feature type="region of interest" description="Disordered" evidence="1">
    <location>
        <begin position="1"/>
        <end position="28"/>
    </location>
</feature>
<dbReference type="InterPro" id="IPR046623">
    <property type="entry name" value="DUF6536"/>
</dbReference>
<dbReference type="AlphaFoldDB" id="A0A2H3SWJ9"/>
<feature type="transmembrane region" description="Helical" evidence="2">
    <location>
        <begin position="95"/>
        <end position="114"/>
    </location>
</feature>
<accession>A0A2H3SWJ9</accession>
<organism evidence="4 5">
    <name type="scientific">Fusarium oxysporum</name>
    <name type="common">Fusarium vascular wilt</name>
    <dbReference type="NCBI Taxonomy" id="5507"/>
    <lineage>
        <taxon>Eukaryota</taxon>
        <taxon>Fungi</taxon>
        <taxon>Dikarya</taxon>
        <taxon>Ascomycota</taxon>
        <taxon>Pezizomycotina</taxon>
        <taxon>Sordariomycetes</taxon>
        <taxon>Hypocreomycetidae</taxon>
        <taxon>Hypocreales</taxon>
        <taxon>Nectriaceae</taxon>
        <taxon>Fusarium</taxon>
        <taxon>Fusarium oxysporum species complex</taxon>
    </lineage>
</organism>
<proteinExistence type="predicted"/>
<reference evidence="5" key="1">
    <citation type="submission" date="2016-09" db="EMBL/GenBank/DDBJ databases">
        <authorList>
            <person name="Guldener U."/>
        </authorList>
    </citation>
    <scope>NUCLEOTIDE SEQUENCE [LARGE SCALE GENOMIC DNA]</scope>
    <source>
        <strain evidence="5">V64-1</strain>
    </source>
</reference>
<evidence type="ECO:0000256" key="1">
    <source>
        <dbReference type="SAM" id="MobiDB-lite"/>
    </source>
</evidence>
<sequence length="257" mass="28504">MGGPNPIDGETVADPNHSLGGQNLENTSDTSKRANWQVSLIGGACACIIVLVINLGVTIWSSVSLKGKETYEHGEKSNRRIIYEGSCSTSRTLSVVIHLLINIFGSILLAASNYGMQCLTAPTRADIDKAHARKQWMDIGILSFRNLRMVSRMRAILWLLLVLSSVPLHLLFNSVVNSSLTTWSYDTFTVDEDVRLLWEDDGYYLKDDPAEKRRVENMIAGDLGKLDNLTALQCINDWISDNAERESSLTFTSHGPM</sequence>
<dbReference type="VEuPathDB" id="FungiDB:HZS61_005670"/>
<dbReference type="VEuPathDB" id="FungiDB:FOXG_16608"/>
<feature type="transmembrane region" description="Helical" evidence="2">
    <location>
        <begin position="38"/>
        <end position="60"/>
    </location>
</feature>
<keyword evidence="2" id="KW-1133">Transmembrane helix</keyword>
<dbReference type="Pfam" id="PF20163">
    <property type="entry name" value="DUF6536"/>
    <property type="match status" value="1"/>
</dbReference>
<dbReference type="VEuPathDB" id="FungiDB:FOC4_g10002724"/>
<evidence type="ECO:0000313" key="5">
    <source>
        <dbReference type="Proteomes" id="UP000219369"/>
    </source>
</evidence>
<dbReference type="PANTHER" id="PTHR35395:SF1">
    <property type="entry name" value="DUF6536 DOMAIN-CONTAINING PROTEIN"/>
    <property type="match status" value="1"/>
</dbReference>
<evidence type="ECO:0000313" key="4">
    <source>
        <dbReference type="EMBL" id="SCO80826.1"/>
    </source>
</evidence>
<dbReference type="EMBL" id="FMJY01000003">
    <property type="protein sequence ID" value="SCO80826.1"/>
    <property type="molecule type" value="Genomic_DNA"/>
</dbReference>
<feature type="domain" description="DUF6536" evidence="3">
    <location>
        <begin position="36"/>
        <end position="194"/>
    </location>
</feature>
<dbReference type="OrthoDB" id="5429634at2759"/>
<evidence type="ECO:0000256" key="2">
    <source>
        <dbReference type="SAM" id="Phobius"/>
    </source>
</evidence>
<keyword evidence="2" id="KW-0472">Membrane</keyword>
<evidence type="ECO:0000259" key="3">
    <source>
        <dbReference type="Pfam" id="PF20163"/>
    </source>
</evidence>
<dbReference type="VEuPathDB" id="FungiDB:FOMG_13485"/>
<dbReference type="VEuPathDB" id="FungiDB:FOZG_17458"/>
<dbReference type="PANTHER" id="PTHR35395">
    <property type="entry name" value="DUF6536 DOMAIN-CONTAINING PROTEIN"/>
    <property type="match status" value="1"/>
</dbReference>
<gene>
    <name evidence="4" type="ORF">FRV6_05039</name>
</gene>
<feature type="compositionally biased region" description="Polar residues" evidence="1">
    <location>
        <begin position="19"/>
        <end position="28"/>
    </location>
</feature>
<keyword evidence="2" id="KW-0812">Transmembrane</keyword>
<feature type="transmembrane region" description="Helical" evidence="2">
    <location>
        <begin position="155"/>
        <end position="172"/>
    </location>
</feature>